<accession>A0ACB0KS85</accession>
<dbReference type="EMBL" id="CASHSV030000311">
    <property type="protein sequence ID" value="CAJ2660064.1"/>
    <property type="molecule type" value="Genomic_DNA"/>
</dbReference>
<reference evidence="1" key="1">
    <citation type="submission" date="2023-10" db="EMBL/GenBank/DDBJ databases">
        <authorList>
            <person name="Rodriguez Cubillos JULIANA M."/>
            <person name="De Vega J."/>
        </authorList>
    </citation>
    <scope>NUCLEOTIDE SEQUENCE</scope>
</reference>
<evidence type="ECO:0000313" key="1">
    <source>
        <dbReference type="EMBL" id="CAJ2660064.1"/>
    </source>
</evidence>
<comment type="caution">
    <text evidence="1">The sequence shown here is derived from an EMBL/GenBank/DDBJ whole genome shotgun (WGS) entry which is preliminary data.</text>
</comment>
<gene>
    <name evidence="1" type="ORF">MILVUS5_LOCUS26094</name>
</gene>
<organism evidence="1 2">
    <name type="scientific">Trifolium pratense</name>
    <name type="common">Red clover</name>
    <dbReference type="NCBI Taxonomy" id="57577"/>
    <lineage>
        <taxon>Eukaryota</taxon>
        <taxon>Viridiplantae</taxon>
        <taxon>Streptophyta</taxon>
        <taxon>Embryophyta</taxon>
        <taxon>Tracheophyta</taxon>
        <taxon>Spermatophyta</taxon>
        <taxon>Magnoliopsida</taxon>
        <taxon>eudicotyledons</taxon>
        <taxon>Gunneridae</taxon>
        <taxon>Pentapetalae</taxon>
        <taxon>rosids</taxon>
        <taxon>fabids</taxon>
        <taxon>Fabales</taxon>
        <taxon>Fabaceae</taxon>
        <taxon>Papilionoideae</taxon>
        <taxon>50 kb inversion clade</taxon>
        <taxon>NPAAA clade</taxon>
        <taxon>Hologalegina</taxon>
        <taxon>IRL clade</taxon>
        <taxon>Trifolieae</taxon>
        <taxon>Trifolium</taxon>
    </lineage>
</organism>
<dbReference type="Proteomes" id="UP001177021">
    <property type="component" value="Unassembled WGS sequence"/>
</dbReference>
<evidence type="ECO:0000313" key="2">
    <source>
        <dbReference type="Proteomes" id="UP001177021"/>
    </source>
</evidence>
<protein>
    <submittedName>
        <fullName evidence="1">Uncharacterized protein</fullName>
    </submittedName>
</protein>
<proteinExistence type="predicted"/>
<keyword evidence="2" id="KW-1185">Reference proteome</keyword>
<sequence>MFQSPPFSTGNNSQYPRPFMFQPSPTNISSQYTHSTGTNDVVESPNVESESPIGSTTDSQVPVFSTQVGLENITFAEGENSTQKKQRVRFLEEEDKLVIQTWLNVSKDSVVGNDQKSDCFWGRIKDRYNNYRGSLIAREWSTLKSRWHLLNKHCQWFCGSYKLAVANKKSGQSETDIMDEARKLFAQVHHQRFTMEHAWRLLKDEPKWKGQEMNNSSKRSKTSSTGTYSSTSNPENPIDCSEYNSATQTDRPLGQKAAKRKGKGKETSSTTPIVDLTGMENASEKKLVVYGKIAEARLAESIPMLYEILMKDKSTMNDEQRREHEEICRSIKEKYFK</sequence>
<name>A0ACB0KS85_TRIPR</name>